<feature type="compositionally biased region" description="Basic and acidic residues" evidence="1">
    <location>
        <begin position="219"/>
        <end position="229"/>
    </location>
</feature>
<keyword evidence="3" id="KW-1185">Reference proteome</keyword>
<name>A0A5N6KPY8_9ROSI</name>
<evidence type="ECO:0000256" key="1">
    <source>
        <dbReference type="SAM" id="MobiDB-lite"/>
    </source>
</evidence>
<dbReference type="Proteomes" id="UP000327013">
    <property type="component" value="Unassembled WGS sequence"/>
</dbReference>
<evidence type="ECO:0000313" key="2">
    <source>
        <dbReference type="EMBL" id="KAB8337233.1"/>
    </source>
</evidence>
<protein>
    <submittedName>
        <fullName evidence="2">Uncharacterized protein</fullName>
    </submittedName>
</protein>
<proteinExistence type="predicted"/>
<reference evidence="2 3" key="1">
    <citation type="submission" date="2019-06" db="EMBL/GenBank/DDBJ databases">
        <title>A chromosomal-level reference genome of Carpinus fangiana (Coryloideae, Betulaceae).</title>
        <authorList>
            <person name="Yang X."/>
            <person name="Wang Z."/>
            <person name="Zhang L."/>
            <person name="Hao G."/>
            <person name="Liu J."/>
            <person name="Yang Y."/>
        </authorList>
    </citation>
    <scope>NUCLEOTIDE SEQUENCE [LARGE SCALE GENOMIC DNA]</scope>
    <source>
        <strain evidence="2">Cfa_2016G</strain>
        <tissue evidence="2">Leaf</tissue>
    </source>
</reference>
<comment type="caution">
    <text evidence="2">The sequence shown here is derived from an EMBL/GenBank/DDBJ whole genome shotgun (WGS) entry which is preliminary data.</text>
</comment>
<organism evidence="2 3">
    <name type="scientific">Carpinus fangiana</name>
    <dbReference type="NCBI Taxonomy" id="176857"/>
    <lineage>
        <taxon>Eukaryota</taxon>
        <taxon>Viridiplantae</taxon>
        <taxon>Streptophyta</taxon>
        <taxon>Embryophyta</taxon>
        <taxon>Tracheophyta</taxon>
        <taxon>Spermatophyta</taxon>
        <taxon>Magnoliopsida</taxon>
        <taxon>eudicotyledons</taxon>
        <taxon>Gunneridae</taxon>
        <taxon>Pentapetalae</taxon>
        <taxon>rosids</taxon>
        <taxon>fabids</taxon>
        <taxon>Fagales</taxon>
        <taxon>Betulaceae</taxon>
        <taxon>Carpinus</taxon>
    </lineage>
</organism>
<gene>
    <name evidence="2" type="ORF">FH972_021535</name>
</gene>
<dbReference type="EMBL" id="VIBQ01000009">
    <property type="protein sequence ID" value="KAB8337233.1"/>
    <property type="molecule type" value="Genomic_DNA"/>
</dbReference>
<sequence length="240" mass="26522">MTNHTGSTFNYVKEVAKWVAAGEASLSSSVPICHVAGRERHRPSCRSPRAVACMNSDVIRLRPTPVHVCLRKGSSAPVMLTAGLRLQTAGAGGHAATRRQTSVICEATMHGRVGIGRSYAENWQIWLHLHQEQLQREGPSAARLPARLSLSCPPPRVLRLAFLCVGAHYPEQRIQALPSRTLMAAPFPLPRPQHGVWSWRTGPRRPAYATWEPPHAHARSHEQRADGRAMHMPASYTRQA</sequence>
<dbReference type="AlphaFoldDB" id="A0A5N6KPY8"/>
<evidence type="ECO:0000313" key="3">
    <source>
        <dbReference type="Proteomes" id="UP000327013"/>
    </source>
</evidence>
<accession>A0A5N6KPY8</accession>
<feature type="region of interest" description="Disordered" evidence="1">
    <location>
        <begin position="210"/>
        <end position="240"/>
    </location>
</feature>